<evidence type="ECO:0000313" key="4">
    <source>
        <dbReference type="Proteomes" id="UP000507470"/>
    </source>
</evidence>
<evidence type="ECO:0000256" key="2">
    <source>
        <dbReference type="SAM" id="Phobius"/>
    </source>
</evidence>
<keyword evidence="2" id="KW-1133">Transmembrane helix</keyword>
<proteinExistence type="predicted"/>
<keyword evidence="2" id="KW-0812">Transmembrane</keyword>
<keyword evidence="2" id="KW-0472">Membrane</keyword>
<feature type="compositionally biased region" description="Polar residues" evidence="1">
    <location>
        <begin position="173"/>
        <end position="188"/>
    </location>
</feature>
<feature type="region of interest" description="Disordered" evidence="1">
    <location>
        <begin position="173"/>
        <end position="207"/>
    </location>
</feature>
<sequence length="496" mass="55835">MSNAQLLKCFKIHRDTNNHTIEKDEDFKDCDKMYPFICRFGLVEDDDDTIFLPTASTSPEKADTTSSAAAGTVVSVVVVIAIIVVLVVIYRRRKTSKEPHMKTVRGEDRQVNVPAYTKENNSDGQYYEINITTVDYAVVKPLSNNKEPANTIDEDKNLYTRIVSSAFEIQNEADNTDNTISNPGYNDINSKDRSNQNNKFNKRDTHPEVDKMAVSDYDLAKSITNTDELDPYTDNTDYDHLNSVKKQDISDVKVYDHLKSATESDPTYDHSGFIVRENTDNYEHFSVEKCDHVYGCVDALISTQPVTTEDHSEGIFLSTLKPAEETKSKTGIFLSTLKPAEETKSKTGINKCQLVKLSAGIISTVLLLLLCFSLACVCWKYEVSCKKREQRTVHINTIHSNLSGNHQNQGENHEYEEVDEVFLNREASINDRQDVSSSRSSAGGSGICGIDSEGYLNPYHTLKSIEITLQHEPCSELSDIETSSIHTQENTLYFKY</sequence>
<gene>
    <name evidence="3" type="ORF">MCOR_15952</name>
</gene>
<evidence type="ECO:0000313" key="3">
    <source>
        <dbReference type="EMBL" id="CAC5379951.1"/>
    </source>
</evidence>
<protein>
    <submittedName>
        <fullName evidence="3">Uncharacterized protein</fullName>
    </submittedName>
</protein>
<feature type="transmembrane region" description="Helical" evidence="2">
    <location>
        <begin position="68"/>
        <end position="90"/>
    </location>
</feature>
<keyword evidence="4" id="KW-1185">Reference proteome</keyword>
<feature type="transmembrane region" description="Helical" evidence="2">
    <location>
        <begin position="354"/>
        <end position="375"/>
    </location>
</feature>
<dbReference type="Proteomes" id="UP000507470">
    <property type="component" value="Unassembled WGS sequence"/>
</dbReference>
<evidence type="ECO:0000256" key="1">
    <source>
        <dbReference type="SAM" id="MobiDB-lite"/>
    </source>
</evidence>
<accession>A0A6J8B8Y5</accession>
<dbReference type="EMBL" id="CACVKT020002765">
    <property type="protein sequence ID" value="CAC5379951.1"/>
    <property type="molecule type" value="Genomic_DNA"/>
</dbReference>
<reference evidence="3 4" key="1">
    <citation type="submission" date="2020-06" db="EMBL/GenBank/DDBJ databases">
        <authorList>
            <person name="Li R."/>
            <person name="Bekaert M."/>
        </authorList>
    </citation>
    <scope>NUCLEOTIDE SEQUENCE [LARGE SCALE GENOMIC DNA]</scope>
    <source>
        <strain evidence="4">wild</strain>
    </source>
</reference>
<organism evidence="3 4">
    <name type="scientific">Mytilus coruscus</name>
    <name type="common">Sea mussel</name>
    <dbReference type="NCBI Taxonomy" id="42192"/>
    <lineage>
        <taxon>Eukaryota</taxon>
        <taxon>Metazoa</taxon>
        <taxon>Spiralia</taxon>
        <taxon>Lophotrochozoa</taxon>
        <taxon>Mollusca</taxon>
        <taxon>Bivalvia</taxon>
        <taxon>Autobranchia</taxon>
        <taxon>Pteriomorphia</taxon>
        <taxon>Mytilida</taxon>
        <taxon>Mytiloidea</taxon>
        <taxon>Mytilidae</taxon>
        <taxon>Mytilinae</taxon>
        <taxon>Mytilus</taxon>
    </lineage>
</organism>
<dbReference type="AlphaFoldDB" id="A0A6J8B8Y5"/>
<name>A0A6J8B8Y5_MYTCO</name>